<evidence type="ECO:0000313" key="21">
    <source>
        <dbReference type="EMBL" id="GMG72818.1"/>
    </source>
</evidence>
<feature type="domain" description="GTP cyclohydrolase II" evidence="20">
    <location>
        <begin position="206"/>
        <end position="371"/>
    </location>
</feature>
<comment type="caution">
    <text evidence="21">The sequence shown here is derived from an EMBL/GenBank/DDBJ whole genome shotgun (WGS) entry which is preliminary data.</text>
</comment>
<dbReference type="GeneID" id="48011920"/>
<comment type="catalytic activity">
    <reaction evidence="18 19">
        <text>GTP + 4 H2O = 2,5-diamino-6-hydroxy-4-(5-phosphoribosylamino)-pyrimidine + formate + 2 phosphate + 3 H(+)</text>
        <dbReference type="Rhea" id="RHEA:23704"/>
        <dbReference type="ChEBI" id="CHEBI:15377"/>
        <dbReference type="ChEBI" id="CHEBI:15378"/>
        <dbReference type="ChEBI" id="CHEBI:15740"/>
        <dbReference type="ChEBI" id="CHEBI:37565"/>
        <dbReference type="ChEBI" id="CHEBI:43474"/>
        <dbReference type="ChEBI" id="CHEBI:58614"/>
        <dbReference type="EC" id="3.5.4.25"/>
    </reaction>
</comment>
<keyword evidence="13 19" id="KW-0342">GTP-binding</keyword>
<keyword evidence="16 19" id="KW-0511">Multifunctional enzyme</keyword>
<sequence length="397" mass="43709">MFHKVEEAIEELKKGKVVIVCDDEDRENEGDFIALAEKTTPEVINFMATHGRGLICTPVNEEIAHKLNLHPMVVNNTDVHGTAFTVSIDHISSTTGISAYERSATVMALVNEATVASDFQRPGHIFPLIAKDGGVLQRAGHTEAAVDLAVLAGGKPAGVICEIMNEDGTMARVPDLTKIAEQFDLKMITIKDLIAYRRKHDQLISREVEVSLPTAFGDFKAVGYTNKLDNKEHVALIKGDIDHNSPVLVRVHSECLTGDVFGSERCDCGPQLHAALTQIEEEGRGILLYMRQEGRGIGLLNKLRAYKLQEEGYDTVEANEKLGFAADLREYGIGAQILKDLGVKQMKLLTNNPRKITGLKGYDLEVVERVPLQMPAVDANKKYLDTKAKKLGHLLHL</sequence>
<evidence type="ECO:0000256" key="12">
    <source>
        <dbReference type="ARBA" id="ARBA00022842"/>
    </source>
</evidence>
<keyword evidence="15 19" id="KW-0456">Lyase</keyword>
<dbReference type="GO" id="GO:0009231">
    <property type="term" value="P:riboflavin biosynthetic process"/>
    <property type="evidence" value="ECO:0007669"/>
    <property type="project" value="UniProtKB-UniRule"/>
</dbReference>
<feature type="site" description="Essential for DHBP synthase activity" evidence="19">
    <location>
        <position position="124"/>
    </location>
</feature>
<proteinExistence type="inferred from homology"/>
<dbReference type="HAMAP" id="MF_01283">
    <property type="entry name" value="RibBA"/>
    <property type="match status" value="1"/>
</dbReference>
<dbReference type="GO" id="GO:0000287">
    <property type="term" value="F:magnesium ion binding"/>
    <property type="evidence" value="ECO:0007669"/>
    <property type="project" value="UniProtKB-UniRule"/>
</dbReference>
<feature type="binding site" evidence="19">
    <location>
        <position position="31"/>
    </location>
    <ligand>
        <name>D-ribulose 5-phosphate</name>
        <dbReference type="ChEBI" id="CHEBI:58121"/>
    </ligand>
</feature>
<feature type="active site" description="Nucleophile; for GTP cyclohydrolase activity" evidence="19">
    <location>
        <position position="329"/>
    </location>
</feature>
<comment type="similarity">
    <text evidence="19">In the C-terminal section; belongs to the GTP cyclohydrolase II family.</text>
</comment>
<dbReference type="GO" id="GO:0003935">
    <property type="term" value="F:GTP cyclohydrolase II activity"/>
    <property type="evidence" value="ECO:0007669"/>
    <property type="project" value="UniProtKB-UniRule"/>
</dbReference>
<dbReference type="Gene3D" id="3.90.870.10">
    <property type="entry name" value="DHBP synthase"/>
    <property type="match status" value="1"/>
</dbReference>
<dbReference type="InterPro" id="IPR036144">
    <property type="entry name" value="RibA-like_sf"/>
</dbReference>
<dbReference type="Pfam" id="PF00926">
    <property type="entry name" value="DHBP_synthase"/>
    <property type="match status" value="1"/>
</dbReference>
<reference evidence="21" key="1">
    <citation type="journal article" date="2024" name="Appl Microbiol">
        <title>Effect of kuratsuki Bacillus and Priestia on Taste of Sake.</title>
        <authorList>
            <person name="Kobayashi K."/>
            <person name="Nishida H."/>
        </authorList>
    </citation>
    <scope>NUCLEOTIDE SEQUENCE</scope>
    <source>
        <strain evidence="21">B-12</strain>
    </source>
</reference>
<feature type="active site" description="Proton acceptor; for GTP cyclohydrolase activity" evidence="19">
    <location>
        <position position="327"/>
    </location>
</feature>
<dbReference type="NCBIfam" id="NF001591">
    <property type="entry name" value="PRK00393.1"/>
    <property type="match status" value="1"/>
</dbReference>
<dbReference type="CDD" id="cd00641">
    <property type="entry name" value="GTP_cyclohydro2"/>
    <property type="match status" value="1"/>
</dbReference>
<dbReference type="EMBL" id="BSYK01000001">
    <property type="protein sequence ID" value="GMG72818.1"/>
    <property type="molecule type" value="Genomic_DNA"/>
</dbReference>
<dbReference type="PANTHER" id="PTHR21327">
    <property type="entry name" value="GTP CYCLOHYDROLASE II-RELATED"/>
    <property type="match status" value="1"/>
</dbReference>
<accession>A0AAX6BGF4</accession>
<evidence type="ECO:0000256" key="7">
    <source>
        <dbReference type="ARBA" id="ARBA00022619"/>
    </source>
</evidence>
<dbReference type="InterPro" id="IPR000926">
    <property type="entry name" value="RibA"/>
</dbReference>
<feature type="binding site" evidence="19">
    <location>
        <begin position="26"/>
        <end position="27"/>
    </location>
    <ligand>
        <name>D-ribulose 5-phosphate</name>
        <dbReference type="ChEBI" id="CHEBI:58121"/>
    </ligand>
</feature>
<dbReference type="InterPro" id="IPR017945">
    <property type="entry name" value="DHBP_synth_RibB-like_a/b_dom"/>
</dbReference>
<dbReference type="HAMAP" id="MF_00180">
    <property type="entry name" value="RibB"/>
    <property type="match status" value="1"/>
</dbReference>
<dbReference type="FunFam" id="3.90.870.10:FF:000001">
    <property type="entry name" value="Riboflavin biosynthesis protein RibBA"/>
    <property type="match status" value="1"/>
</dbReference>
<feature type="region of interest" description="GTP cyclohydrolase II" evidence="19">
    <location>
        <begin position="200"/>
        <end position="397"/>
    </location>
</feature>
<feature type="binding site" evidence="19">
    <location>
        <position position="162"/>
    </location>
    <ligand>
        <name>D-ribulose 5-phosphate</name>
        <dbReference type="ChEBI" id="CHEBI:58121"/>
    </ligand>
</feature>
<dbReference type="NCBIfam" id="TIGR00505">
    <property type="entry name" value="ribA"/>
    <property type="match status" value="1"/>
</dbReference>
<comment type="similarity">
    <text evidence="6 19">In the N-terminal section; belongs to the DHBP synthase family.</text>
</comment>
<dbReference type="EC" id="3.5.4.25" evidence="19"/>
<dbReference type="InterPro" id="IPR016299">
    <property type="entry name" value="Riboflavin_synth_RibBA"/>
</dbReference>
<evidence type="ECO:0000256" key="5">
    <source>
        <dbReference type="ARBA" id="ARBA00004904"/>
    </source>
</evidence>
<keyword evidence="7 19" id="KW-0686">Riboflavin biosynthesis</keyword>
<evidence type="ECO:0000256" key="1">
    <source>
        <dbReference type="ARBA" id="ARBA00000141"/>
    </source>
</evidence>
<dbReference type="EC" id="4.1.99.12" evidence="19"/>
<feature type="binding site" evidence="19">
    <location>
        <begin position="250"/>
        <end position="254"/>
    </location>
    <ligand>
        <name>GTP</name>
        <dbReference type="ChEBI" id="CHEBI:37565"/>
    </ligand>
</feature>
<dbReference type="SUPFAM" id="SSF142695">
    <property type="entry name" value="RibA-like"/>
    <property type="match status" value="1"/>
</dbReference>
<evidence type="ECO:0000256" key="4">
    <source>
        <dbReference type="ARBA" id="ARBA00004853"/>
    </source>
</evidence>
<evidence type="ECO:0000313" key="22">
    <source>
        <dbReference type="Proteomes" id="UP001165240"/>
    </source>
</evidence>
<keyword evidence="8 19" id="KW-0479">Metal-binding</keyword>
<feature type="binding site" evidence="19">
    <location>
        <position position="268"/>
    </location>
    <ligand>
        <name>Zn(2+)</name>
        <dbReference type="ChEBI" id="CHEBI:29105"/>
        <note>catalytic</note>
    </ligand>
</feature>
<dbReference type="Gene3D" id="3.40.50.10990">
    <property type="entry name" value="GTP cyclohydrolase II"/>
    <property type="match status" value="1"/>
</dbReference>
<feature type="binding site" evidence="19">
    <location>
        <begin position="293"/>
        <end position="295"/>
    </location>
    <ligand>
        <name>GTP</name>
        <dbReference type="ChEBI" id="CHEBI:37565"/>
    </ligand>
</feature>
<comment type="function">
    <text evidence="3 19">Catalyzes the conversion of D-ribulose 5-phosphate to formate and 3,4-dihydroxy-2-butanone 4-phosphate.</text>
</comment>
<comment type="catalytic activity">
    <reaction evidence="1 19">
        <text>D-ribulose 5-phosphate = (2S)-2-hydroxy-3-oxobutyl phosphate + formate + H(+)</text>
        <dbReference type="Rhea" id="RHEA:18457"/>
        <dbReference type="ChEBI" id="CHEBI:15378"/>
        <dbReference type="ChEBI" id="CHEBI:15740"/>
        <dbReference type="ChEBI" id="CHEBI:58121"/>
        <dbReference type="ChEBI" id="CHEBI:58830"/>
        <dbReference type="EC" id="4.1.99.12"/>
    </reaction>
</comment>
<feature type="binding site" evidence="19">
    <location>
        <position position="255"/>
    </location>
    <ligand>
        <name>Zn(2+)</name>
        <dbReference type="ChEBI" id="CHEBI:29105"/>
        <note>catalytic</note>
    </ligand>
</feature>
<feature type="binding site" evidence="19">
    <location>
        <position position="141"/>
    </location>
    <ligand>
        <name>Mg(2+)</name>
        <dbReference type="ChEBI" id="CHEBI:18420"/>
        <label>2</label>
    </ligand>
</feature>
<feature type="binding site" evidence="19">
    <location>
        <position position="355"/>
    </location>
    <ligand>
        <name>GTP</name>
        <dbReference type="ChEBI" id="CHEBI:37565"/>
    </ligand>
</feature>
<evidence type="ECO:0000256" key="17">
    <source>
        <dbReference type="ARBA" id="ARBA00043932"/>
    </source>
</evidence>
<evidence type="ECO:0000256" key="3">
    <source>
        <dbReference type="ARBA" id="ARBA00002284"/>
    </source>
</evidence>
<evidence type="ECO:0000256" key="14">
    <source>
        <dbReference type="ARBA" id="ARBA00023211"/>
    </source>
</evidence>
<feature type="binding site" evidence="19">
    <location>
        <position position="271"/>
    </location>
    <ligand>
        <name>GTP</name>
        <dbReference type="ChEBI" id="CHEBI:37565"/>
    </ligand>
</feature>
<evidence type="ECO:0000256" key="19">
    <source>
        <dbReference type="HAMAP-Rule" id="MF_01283"/>
    </source>
</evidence>
<evidence type="ECO:0000256" key="11">
    <source>
        <dbReference type="ARBA" id="ARBA00022833"/>
    </source>
</evidence>
<dbReference type="GO" id="GO:0030145">
    <property type="term" value="F:manganese ion binding"/>
    <property type="evidence" value="ECO:0007669"/>
    <property type="project" value="UniProtKB-UniRule"/>
</dbReference>
<keyword evidence="9 19" id="KW-0547">Nucleotide-binding</keyword>
<dbReference type="SUPFAM" id="SSF55821">
    <property type="entry name" value="YrdC/RibB"/>
    <property type="match status" value="1"/>
</dbReference>
<feature type="binding site" evidence="19">
    <location>
        <begin position="138"/>
        <end position="142"/>
    </location>
    <ligand>
        <name>D-ribulose 5-phosphate</name>
        <dbReference type="ChEBI" id="CHEBI:58121"/>
    </ligand>
</feature>
<dbReference type="PANTHER" id="PTHR21327:SF18">
    <property type="entry name" value="3,4-DIHYDROXY-2-BUTANONE 4-PHOSPHATE SYNTHASE"/>
    <property type="match status" value="1"/>
</dbReference>
<evidence type="ECO:0000256" key="13">
    <source>
        <dbReference type="ARBA" id="ARBA00023134"/>
    </source>
</evidence>
<evidence type="ECO:0000259" key="20">
    <source>
        <dbReference type="Pfam" id="PF00925"/>
    </source>
</evidence>
<comment type="cofactor">
    <cofactor evidence="19">
        <name>Mg(2+)</name>
        <dbReference type="ChEBI" id="CHEBI:18420"/>
    </cofactor>
    <cofactor evidence="19">
        <name>Mn(2+)</name>
        <dbReference type="ChEBI" id="CHEBI:29035"/>
    </cofactor>
    <text evidence="19">Binds 2 divalent metal cations per subunit. Magnesium or manganese.</text>
</comment>
<feature type="binding site" evidence="19">
    <location>
        <position position="266"/>
    </location>
    <ligand>
        <name>Zn(2+)</name>
        <dbReference type="ChEBI" id="CHEBI:29105"/>
        <note>catalytic</note>
    </ligand>
</feature>
<evidence type="ECO:0000256" key="8">
    <source>
        <dbReference type="ARBA" id="ARBA00022723"/>
    </source>
</evidence>
<feature type="site" description="Essential for DHBP synthase activity" evidence="19">
    <location>
        <position position="162"/>
    </location>
</feature>
<keyword evidence="10 19" id="KW-0378">Hydrolase</keyword>
<evidence type="ECO:0000256" key="10">
    <source>
        <dbReference type="ARBA" id="ARBA00022801"/>
    </source>
</evidence>
<evidence type="ECO:0000256" key="9">
    <source>
        <dbReference type="ARBA" id="ARBA00022741"/>
    </source>
</evidence>
<dbReference type="InterPro" id="IPR032677">
    <property type="entry name" value="GTP_cyclohydro_II"/>
</dbReference>
<keyword evidence="12 19" id="KW-0460">Magnesium</keyword>
<comment type="cofactor">
    <cofactor evidence="19">
        <name>Zn(2+)</name>
        <dbReference type="ChEBI" id="CHEBI:29105"/>
    </cofactor>
    <text evidence="19">Binds 1 zinc ion per subunit.</text>
</comment>
<evidence type="ECO:0000256" key="18">
    <source>
        <dbReference type="ARBA" id="ARBA00049295"/>
    </source>
</evidence>
<name>A0AAX6BGF4_PRIMG</name>
<dbReference type="HAMAP" id="MF_00179">
    <property type="entry name" value="RibA"/>
    <property type="match status" value="1"/>
</dbReference>
<comment type="cofactor">
    <cofactor evidence="2">
        <name>Mn(2+)</name>
        <dbReference type="ChEBI" id="CHEBI:29035"/>
    </cofactor>
</comment>
<comment type="pathway">
    <text evidence="5 19">Cofactor biosynthesis; riboflavin biosynthesis; 2-hydroxy-3-oxobutyl phosphate from D-ribulose 5-phosphate: step 1/1.</text>
</comment>
<dbReference type="GO" id="GO:0008270">
    <property type="term" value="F:zinc ion binding"/>
    <property type="evidence" value="ECO:0007669"/>
    <property type="project" value="UniProtKB-UniRule"/>
</dbReference>
<evidence type="ECO:0000256" key="2">
    <source>
        <dbReference type="ARBA" id="ARBA00001936"/>
    </source>
</evidence>
<organism evidence="21 22">
    <name type="scientific">Priestia megaterium</name>
    <name type="common">Bacillus megaterium</name>
    <dbReference type="NCBI Taxonomy" id="1404"/>
    <lineage>
        <taxon>Bacteria</taxon>
        <taxon>Bacillati</taxon>
        <taxon>Bacillota</taxon>
        <taxon>Bacilli</taxon>
        <taxon>Bacillales</taxon>
        <taxon>Bacillaceae</taxon>
        <taxon>Priestia</taxon>
    </lineage>
</organism>
<dbReference type="NCBIfam" id="NF006803">
    <property type="entry name" value="PRK09311.1"/>
    <property type="match status" value="1"/>
</dbReference>
<dbReference type="GO" id="GO:0008686">
    <property type="term" value="F:3,4-dihydroxy-2-butanone-4-phosphate synthase activity"/>
    <property type="evidence" value="ECO:0007669"/>
    <property type="project" value="UniProtKB-UniRule"/>
</dbReference>
<dbReference type="PIRSF" id="PIRSF001259">
    <property type="entry name" value="RibA"/>
    <property type="match status" value="1"/>
</dbReference>
<dbReference type="Proteomes" id="UP001165240">
    <property type="component" value="Unassembled WGS sequence"/>
</dbReference>
<evidence type="ECO:0000256" key="6">
    <source>
        <dbReference type="ARBA" id="ARBA00005520"/>
    </source>
</evidence>
<feature type="binding site" evidence="19">
    <location>
        <position position="315"/>
    </location>
    <ligand>
        <name>GTP</name>
        <dbReference type="ChEBI" id="CHEBI:37565"/>
    </ligand>
</feature>
<dbReference type="FunFam" id="3.40.50.10990:FF:000001">
    <property type="entry name" value="Riboflavin biosynthesis protein RibBA"/>
    <property type="match status" value="1"/>
</dbReference>
<dbReference type="Pfam" id="PF00925">
    <property type="entry name" value="GTP_cyclohydro2"/>
    <property type="match status" value="1"/>
</dbReference>
<dbReference type="GO" id="GO:0005525">
    <property type="term" value="F:GTP binding"/>
    <property type="evidence" value="ECO:0007669"/>
    <property type="project" value="UniProtKB-KW"/>
</dbReference>
<feature type="region of interest" description="DHBP synthase" evidence="19">
    <location>
        <begin position="1"/>
        <end position="199"/>
    </location>
</feature>
<keyword evidence="14 19" id="KW-0464">Manganese</keyword>
<dbReference type="InterPro" id="IPR000422">
    <property type="entry name" value="DHBP_synthase_RibB"/>
</dbReference>
<feature type="binding site" evidence="19">
    <location>
        <position position="350"/>
    </location>
    <ligand>
        <name>GTP</name>
        <dbReference type="ChEBI" id="CHEBI:37565"/>
    </ligand>
</feature>
<dbReference type="NCBIfam" id="TIGR00506">
    <property type="entry name" value="ribB"/>
    <property type="match status" value="1"/>
</dbReference>
<protein>
    <recommendedName>
        <fullName evidence="19">Riboflavin biosynthesis protein RibBA</fullName>
    </recommendedName>
    <domain>
        <recommendedName>
            <fullName evidence="19">3,4-dihydroxy-2-butanone 4-phosphate synthase</fullName>
            <shortName evidence="19">DHBP synthase</shortName>
            <ecNumber evidence="19">4.1.99.12</ecNumber>
        </recommendedName>
    </domain>
    <domain>
        <recommendedName>
            <fullName evidence="19">GTP cyclohydrolase-2</fullName>
            <ecNumber evidence="19">3.5.4.25</ecNumber>
        </recommendedName>
        <alternativeName>
            <fullName evidence="19">GTP cyclohydrolase II</fullName>
        </alternativeName>
    </domain>
</protein>
<feature type="binding site" evidence="19">
    <location>
        <position position="27"/>
    </location>
    <ligand>
        <name>Mg(2+)</name>
        <dbReference type="ChEBI" id="CHEBI:18420"/>
        <label>2</label>
    </ligand>
</feature>
<dbReference type="GO" id="GO:0005829">
    <property type="term" value="C:cytosol"/>
    <property type="evidence" value="ECO:0007669"/>
    <property type="project" value="TreeGrafter"/>
</dbReference>
<dbReference type="RefSeq" id="WP_028414135.1">
    <property type="nucleotide sequence ID" value="NZ_BSYK01000001.1"/>
</dbReference>
<feature type="binding site" evidence="19">
    <location>
        <position position="27"/>
    </location>
    <ligand>
        <name>Mg(2+)</name>
        <dbReference type="ChEBI" id="CHEBI:18420"/>
        <label>1</label>
    </ligand>
</feature>
<dbReference type="AlphaFoldDB" id="A0AAX6BGF4"/>
<evidence type="ECO:0000256" key="16">
    <source>
        <dbReference type="ARBA" id="ARBA00023268"/>
    </source>
</evidence>
<gene>
    <name evidence="19 21" type="primary">ribBA</name>
    <name evidence="21" type="ORF">ShirakiTB12_12860</name>
</gene>
<comment type="pathway">
    <text evidence="4 19">Cofactor biosynthesis; riboflavin biosynthesis; 5-amino-6-(D-ribitylamino)uracil from GTP: step 1/4.</text>
</comment>
<evidence type="ECO:0000256" key="15">
    <source>
        <dbReference type="ARBA" id="ARBA00023239"/>
    </source>
</evidence>
<comment type="function">
    <text evidence="17 19">Catalyzes the conversion of GTP to 2,5-diamino-6-ribosylamino-4(3H)-pyrimidinone 5'-phosphate (DARP), formate and pyrophosphate.</text>
</comment>
<keyword evidence="11 19" id="KW-0862">Zinc</keyword>